<dbReference type="RefSeq" id="WP_153545391.1">
    <property type="nucleotide sequence ID" value="NZ_WIXK01000002.1"/>
</dbReference>
<organism evidence="3 4">
    <name type="scientific">Tritonibacter aquimaris</name>
    <dbReference type="NCBI Taxonomy" id="2663379"/>
    <lineage>
        <taxon>Bacteria</taxon>
        <taxon>Pseudomonadati</taxon>
        <taxon>Pseudomonadota</taxon>
        <taxon>Alphaproteobacteria</taxon>
        <taxon>Rhodobacterales</taxon>
        <taxon>Paracoccaceae</taxon>
        <taxon>Tritonibacter</taxon>
    </lineage>
</organism>
<feature type="transmembrane region" description="Helical" evidence="2">
    <location>
        <begin position="12"/>
        <end position="32"/>
    </location>
</feature>
<name>A0A844AKP8_9RHOB</name>
<comment type="caution">
    <text evidence="3">The sequence shown here is derived from an EMBL/GenBank/DDBJ whole genome shotgun (WGS) entry which is preliminary data.</text>
</comment>
<protein>
    <submittedName>
        <fullName evidence="3">Uncharacterized protein</fullName>
    </submittedName>
</protein>
<accession>A0A844AKP8</accession>
<feature type="transmembrane region" description="Helical" evidence="2">
    <location>
        <begin position="38"/>
        <end position="58"/>
    </location>
</feature>
<keyword evidence="2" id="KW-0812">Transmembrane</keyword>
<evidence type="ECO:0000256" key="2">
    <source>
        <dbReference type="SAM" id="Phobius"/>
    </source>
</evidence>
<keyword evidence="2" id="KW-1133">Transmembrane helix</keyword>
<keyword evidence="4" id="KW-1185">Reference proteome</keyword>
<feature type="region of interest" description="Disordered" evidence="1">
    <location>
        <begin position="59"/>
        <end position="86"/>
    </location>
</feature>
<evidence type="ECO:0000313" key="4">
    <source>
        <dbReference type="Proteomes" id="UP000436694"/>
    </source>
</evidence>
<reference evidence="3 4" key="1">
    <citation type="submission" date="2019-10" db="EMBL/GenBank/DDBJ databases">
        <title>Epibacterium sp. nov., isolated from seawater.</title>
        <authorList>
            <person name="Zhang X."/>
            <person name="Li N."/>
        </authorList>
    </citation>
    <scope>NUCLEOTIDE SEQUENCE [LARGE SCALE GENOMIC DNA]</scope>
    <source>
        <strain evidence="3 4">SM1969</strain>
    </source>
</reference>
<keyword evidence="2" id="KW-0472">Membrane</keyword>
<proteinExistence type="predicted"/>
<dbReference type="Proteomes" id="UP000436694">
    <property type="component" value="Unassembled WGS sequence"/>
</dbReference>
<dbReference type="AlphaFoldDB" id="A0A844AKP8"/>
<evidence type="ECO:0000313" key="3">
    <source>
        <dbReference type="EMBL" id="MQY41809.1"/>
    </source>
</evidence>
<dbReference type="EMBL" id="WIXK01000002">
    <property type="protein sequence ID" value="MQY41809.1"/>
    <property type="molecule type" value="Genomic_DNA"/>
</dbReference>
<sequence>MKTPNSPKPHLKFIAVILALSIGVTGFSTAPARAGDDVGKFIAGAVVLGLVGAAINEARKDEKRRHKRQTHYHNNHNNGHRPRPLPAPVARYDLPSQCVKIVPQYSHSRTVVSHRCLKRNYGHVQSLPSKCGISVRAGDRHRKAYKTRCLQNHGYRLVSR</sequence>
<evidence type="ECO:0000256" key="1">
    <source>
        <dbReference type="SAM" id="MobiDB-lite"/>
    </source>
</evidence>
<gene>
    <name evidence="3" type="ORF">GG681_04095</name>
</gene>
<feature type="compositionally biased region" description="Basic residues" evidence="1">
    <location>
        <begin position="62"/>
        <end position="83"/>
    </location>
</feature>